<dbReference type="Proteomes" id="UP001162060">
    <property type="component" value="Unassembled WGS sequence"/>
</dbReference>
<evidence type="ECO:0000313" key="2">
    <source>
        <dbReference type="Proteomes" id="UP001162060"/>
    </source>
</evidence>
<sequence>MLEAAQTFGTSRTMSKLLVLLTTHWNNPSFSLFIKSAFPMRQQNALPTEDGLLKNLSGRRNNLARNPRARRFSSWAPNRFRAD</sequence>
<dbReference type="EMBL" id="CAKLBY020000190">
    <property type="protein sequence ID" value="CAK7932660.1"/>
    <property type="molecule type" value="Genomic_DNA"/>
</dbReference>
<gene>
    <name evidence="1" type="ORF">PM001_LOCUS17810</name>
</gene>
<proteinExistence type="predicted"/>
<accession>A0AAV1UE23</accession>
<evidence type="ECO:0000313" key="1">
    <source>
        <dbReference type="EMBL" id="CAK7932660.1"/>
    </source>
</evidence>
<dbReference type="AlphaFoldDB" id="A0AAV1UE23"/>
<name>A0AAV1UE23_9STRA</name>
<comment type="caution">
    <text evidence="1">The sequence shown here is derived from an EMBL/GenBank/DDBJ whole genome shotgun (WGS) entry which is preliminary data.</text>
</comment>
<protein>
    <submittedName>
        <fullName evidence="1">Uncharacterized protein</fullName>
    </submittedName>
</protein>
<reference evidence="1" key="1">
    <citation type="submission" date="2024-01" db="EMBL/GenBank/DDBJ databases">
        <authorList>
            <person name="Webb A."/>
        </authorList>
    </citation>
    <scope>NUCLEOTIDE SEQUENCE</scope>
    <source>
        <strain evidence="1">Pm1</strain>
    </source>
</reference>
<organism evidence="1 2">
    <name type="scientific">Peronospora matthiolae</name>
    <dbReference type="NCBI Taxonomy" id="2874970"/>
    <lineage>
        <taxon>Eukaryota</taxon>
        <taxon>Sar</taxon>
        <taxon>Stramenopiles</taxon>
        <taxon>Oomycota</taxon>
        <taxon>Peronosporomycetes</taxon>
        <taxon>Peronosporales</taxon>
        <taxon>Peronosporaceae</taxon>
        <taxon>Peronospora</taxon>
    </lineage>
</organism>